<dbReference type="InterPro" id="IPR036188">
    <property type="entry name" value="FAD/NAD-bd_sf"/>
</dbReference>
<comment type="caution">
    <text evidence="7">The sequence shown here is derived from an EMBL/GenBank/DDBJ whole genome shotgun (WGS) entry which is preliminary data.</text>
</comment>
<dbReference type="InterPro" id="IPR045170">
    <property type="entry name" value="MTOX"/>
</dbReference>
<dbReference type="PANTHER" id="PTHR10961">
    <property type="entry name" value="PEROXISOMAL SARCOSINE OXIDASE"/>
    <property type="match status" value="1"/>
</dbReference>
<dbReference type="InterPro" id="IPR006076">
    <property type="entry name" value="FAD-dep_OxRdtase"/>
</dbReference>
<evidence type="ECO:0000256" key="4">
    <source>
        <dbReference type="ARBA" id="ARBA00022827"/>
    </source>
</evidence>
<dbReference type="GO" id="GO:0008115">
    <property type="term" value="F:sarcosine oxidase activity"/>
    <property type="evidence" value="ECO:0007669"/>
    <property type="project" value="TreeGrafter"/>
</dbReference>
<evidence type="ECO:0000259" key="6">
    <source>
        <dbReference type="Pfam" id="PF01266"/>
    </source>
</evidence>
<protein>
    <submittedName>
        <fullName evidence="7">Fructosyl amine:oxygen oxidoreductase</fullName>
    </submittedName>
</protein>
<keyword evidence="4" id="KW-0274">FAD</keyword>
<dbReference type="SUPFAM" id="SSF51905">
    <property type="entry name" value="FAD/NAD(P)-binding domain"/>
    <property type="match status" value="1"/>
</dbReference>
<organism evidence="7 8">
    <name type="scientific">Truncatella angustata</name>
    <dbReference type="NCBI Taxonomy" id="152316"/>
    <lineage>
        <taxon>Eukaryota</taxon>
        <taxon>Fungi</taxon>
        <taxon>Dikarya</taxon>
        <taxon>Ascomycota</taxon>
        <taxon>Pezizomycotina</taxon>
        <taxon>Sordariomycetes</taxon>
        <taxon>Xylariomycetidae</taxon>
        <taxon>Amphisphaeriales</taxon>
        <taxon>Sporocadaceae</taxon>
        <taxon>Truncatella</taxon>
    </lineage>
</organism>
<dbReference type="Proteomes" id="UP000758603">
    <property type="component" value="Unassembled WGS sequence"/>
</dbReference>
<keyword evidence="8" id="KW-1185">Reference proteome</keyword>
<gene>
    <name evidence="7" type="ORF">BKA67DRAFT_579713</name>
</gene>
<dbReference type="EMBL" id="JAGPXC010000008">
    <property type="protein sequence ID" value="KAH6648160.1"/>
    <property type="molecule type" value="Genomic_DNA"/>
</dbReference>
<dbReference type="GeneID" id="70132677"/>
<dbReference type="RefSeq" id="XP_045954672.1">
    <property type="nucleotide sequence ID" value="XM_046103786.1"/>
</dbReference>
<dbReference type="GO" id="GO:0051698">
    <property type="term" value="F:saccharopine oxidase activity"/>
    <property type="evidence" value="ECO:0007669"/>
    <property type="project" value="TreeGrafter"/>
</dbReference>
<comment type="cofactor">
    <cofactor evidence="1">
        <name>FAD</name>
        <dbReference type="ChEBI" id="CHEBI:57692"/>
    </cofactor>
</comment>
<evidence type="ECO:0000256" key="5">
    <source>
        <dbReference type="ARBA" id="ARBA00023002"/>
    </source>
</evidence>
<dbReference type="AlphaFoldDB" id="A0A9P8UDY4"/>
<dbReference type="PANTHER" id="PTHR10961:SF24">
    <property type="entry name" value="HYPOTHETICAL FRUCTOSYL AMINE:OXYGEN OXIDOREDUCTASE (EUROFUNG)"/>
    <property type="match status" value="1"/>
</dbReference>
<sequence>MAMEIKLPASLKKDSSIVIIGAGTWGTAIAYRLAKRGYTKVTVLDSYEFPSAVAAGNDVNKILEEAYEPPSQDQDDRSYAWAVIEHMATKIWKDDPVYSAHYHNTGFIYAAVGDDAYAKVKESCDKTPEIYEPLEDAAAIKATAPDGVFKGDFDGWRGYIRRNTAGWVEARDTIIDTHAEATKMGVKFICDPVKGKVLRFLYSDAGDVTGAMTADIVKHEAHTTILAAGASSSSLLDFQDQLRPTAWTLAHVALTQEEIQSGAYNELPVLYGVDKGFFISPPKSEFAAGTPELKICNEHPGFIHLVSDGISRFPKPAVMQRHAIPLPAAEDMRSFLRGTLPHLADRPLLRPRLCWDADTPDRLFLLSRHPRHPSLFIAAGGSGNGFMYSPAVGMLVVDLIEGQVEDRLAKTLGWRPETAEERDWFDVQGRYGGTGKVVDLKAFKDDEWTSGTG</sequence>
<feature type="domain" description="FAD dependent oxidoreductase" evidence="6">
    <location>
        <begin position="17"/>
        <end position="399"/>
    </location>
</feature>
<proteinExistence type="inferred from homology"/>
<evidence type="ECO:0000256" key="3">
    <source>
        <dbReference type="ARBA" id="ARBA00022630"/>
    </source>
</evidence>
<evidence type="ECO:0000313" key="8">
    <source>
        <dbReference type="Proteomes" id="UP000758603"/>
    </source>
</evidence>
<keyword evidence="3" id="KW-0285">Flavoprotein</keyword>
<keyword evidence="5" id="KW-0560">Oxidoreductase</keyword>
<dbReference type="Pfam" id="PF01266">
    <property type="entry name" value="DAO"/>
    <property type="match status" value="1"/>
</dbReference>
<accession>A0A9P8UDY4</accession>
<dbReference type="Gene3D" id="3.50.50.60">
    <property type="entry name" value="FAD/NAD(P)-binding domain"/>
    <property type="match status" value="1"/>
</dbReference>
<comment type="similarity">
    <text evidence="2">Belongs to the MSOX/MTOX family.</text>
</comment>
<evidence type="ECO:0000256" key="1">
    <source>
        <dbReference type="ARBA" id="ARBA00001974"/>
    </source>
</evidence>
<dbReference type="Gene3D" id="3.30.9.10">
    <property type="entry name" value="D-Amino Acid Oxidase, subunit A, domain 2"/>
    <property type="match status" value="1"/>
</dbReference>
<dbReference type="GO" id="GO:0050660">
    <property type="term" value="F:flavin adenine dinucleotide binding"/>
    <property type="evidence" value="ECO:0007669"/>
    <property type="project" value="InterPro"/>
</dbReference>
<name>A0A9P8UDY4_9PEZI</name>
<evidence type="ECO:0000313" key="7">
    <source>
        <dbReference type="EMBL" id="KAH6648160.1"/>
    </source>
</evidence>
<reference evidence="7" key="1">
    <citation type="journal article" date="2021" name="Nat. Commun.">
        <title>Genetic determinants of endophytism in the Arabidopsis root mycobiome.</title>
        <authorList>
            <person name="Mesny F."/>
            <person name="Miyauchi S."/>
            <person name="Thiergart T."/>
            <person name="Pickel B."/>
            <person name="Atanasova L."/>
            <person name="Karlsson M."/>
            <person name="Huettel B."/>
            <person name="Barry K.W."/>
            <person name="Haridas S."/>
            <person name="Chen C."/>
            <person name="Bauer D."/>
            <person name="Andreopoulos W."/>
            <person name="Pangilinan J."/>
            <person name="LaButti K."/>
            <person name="Riley R."/>
            <person name="Lipzen A."/>
            <person name="Clum A."/>
            <person name="Drula E."/>
            <person name="Henrissat B."/>
            <person name="Kohler A."/>
            <person name="Grigoriev I.V."/>
            <person name="Martin F.M."/>
            <person name="Hacquard S."/>
        </authorList>
    </citation>
    <scope>NUCLEOTIDE SEQUENCE</scope>
    <source>
        <strain evidence="7">MPI-SDFR-AT-0073</strain>
    </source>
</reference>
<evidence type="ECO:0000256" key="2">
    <source>
        <dbReference type="ARBA" id="ARBA00010989"/>
    </source>
</evidence>
<dbReference type="OrthoDB" id="2219495at2759"/>